<dbReference type="AlphaFoldDB" id="A0A9Q3V696"/>
<name>A0A9Q3V696_9FLAO</name>
<organism evidence="1 2">
    <name type="scientific">Chryseobacterium turcicum</name>
    <dbReference type="NCBI Taxonomy" id="2898076"/>
    <lineage>
        <taxon>Bacteria</taxon>
        <taxon>Pseudomonadati</taxon>
        <taxon>Bacteroidota</taxon>
        <taxon>Flavobacteriia</taxon>
        <taxon>Flavobacteriales</taxon>
        <taxon>Weeksellaceae</taxon>
        <taxon>Chryseobacterium group</taxon>
        <taxon>Chryseobacterium</taxon>
    </lineage>
</organism>
<comment type="caution">
    <text evidence="1">The sequence shown here is derived from an EMBL/GenBank/DDBJ whole genome shotgun (WGS) entry which is preliminary data.</text>
</comment>
<dbReference type="InterPro" id="IPR019292">
    <property type="entry name" value="McrC"/>
</dbReference>
<proteinExistence type="predicted"/>
<keyword evidence="2" id="KW-1185">Reference proteome</keyword>
<dbReference type="Proteomes" id="UP001108025">
    <property type="component" value="Unassembled WGS sequence"/>
</dbReference>
<evidence type="ECO:0000313" key="1">
    <source>
        <dbReference type="EMBL" id="MCD1118116.1"/>
    </source>
</evidence>
<gene>
    <name evidence="1" type="ORF">LO744_14735</name>
</gene>
<dbReference type="PANTHER" id="PTHR38733">
    <property type="entry name" value="PROTEIN MCRC"/>
    <property type="match status" value="1"/>
</dbReference>
<evidence type="ECO:0000313" key="2">
    <source>
        <dbReference type="Proteomes" id="UP001108025"/>
    </source>
</evidence>
<dbReference type="Pfam" id="PF10117">
    <property type="entry name" value="McrBC"/>
    <property type="match status" value="1"/>
</dbReference>
<dbReference type="EMBL" id="JAJNAY010000001">
    <property type="protein sequence ID" value="MCD1118116.1"/>
    <property type="molecule type" value="Genomic_DNA"/>
</dbReference>
<reference evidence="1" key="1">
    <citation type="submission" date="2021-11" db="EMBL/GenBank/DDBJ databases">
        <title>Description of novel Chryseobacterium species.</title>
        <authorList>
            <person name="Saticioglu I.B."/>
            <person name="Ay H."/>
            <person name="Altun S."/>
            <person name="Duman M."/>
        </authorList>
    </citation>
    <scope>NUCLEOTIDE SEQUENCE</scope>
    <source>
        <strain evidence="1">C-17</strain>
    </source>
</reference>
<protein>
    <submittedName>
        <fullName evidence="1">McrC family protein</fullName>
    </submittedName>
</protein>
<accession>A0A9Q3V696</accession>
<sequence>MGILLKEHIAYKLTLTDNFNLVEEKDKKDFIWNHSLDKIKPRKFKTERGKDYHCFSCKISENEVVLNSDYFVGLDWLTKDRYLHVEPKLNFCVAETFEEAIKNENENISDDGIEKFNKNTEQKVKKEDSLKEVDVIAMLMKIMSHREVAKETDKLLLIDWESTEIEIEQKQDLLTPFLVVKFLKLLQDIARKGLKKSYYKVQESLRSRVKGKILIGQQIKQNVFKNRLTNTVCEYEVFGENSVENRFLKKVFLFCTQYVENNEYYFKNVNDISWMINYIRPTFEHISSEVDIQEIKYLKHNPFFKEYKEAIKIGQQILKRFSYNITRTTSEKISTPPFWIDMPKMFELYVYSKFLEENPSLSASHFNYQFSTHGNSLDFLICTEYTKIVVDTKYKLKYNYSQIHQDIRQVAGYARLNKVREKLKYSDNEEIPCLIIYPKPIENNENDNERLRIENLLITEIGAYHKVFKLGISLPIF</sequence>
<dbReference type="RefSeq" id="WP_230670428.1">
    <property type="nucleotide sequence ID" value="NZ_JAJNAY010000001.1"/>
</dbReference>
<dbReference type="PANTHER" id="PTHR38733:SF1">
    <property type="entry name" value="TYPE IV METHYL-DIRECTED RESTRICTION ENZYME ECOKMCRBC"/>
    <property type="match status" value="1"/>
</dbReference>